<organism evidence="2 3">
    <name type="scientific">Glarea lozoyensis (strain ATCC 20868 / MF5171)</name>
    <dbReference type="NCBI Taxonomy" id="1116229"/>
    <lineage>
        <taxon>Eukaryota</taxon>
        <taxon>Fungi</taxon>
        <taxon>Dikarya</taxon>
        <taxon>Ascomycota</taxon>
        <taxon>Pezizomycotina</taxon>
        <taxon>Leotiomycetes</taxon>
        <taxon>Helotiales</taxon>
        <taxon>Helotiaceae</taxon>
        <taxon>Glarea</taxon>
    </lineage>
</organism>
<keyword evidence="3" id="KW-1185">Reference proteome</keyword>
<dbReference type="RefSeq" id="XP_008088846.1">
    <property type="nucleotide sequence ID" value="XM_008090655.1"/>
</dbReference>
<evidence type="ECO:0000256" key="1">
    <source>
        <dbReference type="SAM" id="SignalP"/>
    </source>
</evidence>
<feature type="chain" id="PRO_5004508110" evidence="1">
    <location>
        <begin position="18"/>
        <end position="384"/>
    </location>
</feature>
<gene>
    <name evidence="2" type="ORF">GLAREA_08611</name>
</gene>
<evidence type="ECO:0000313" key="3">
    <source>
        <dbReference type="Proteomes" id="UP000016922"/>
    </source>
</evidence>
<dbReference type="SUPFAM" id="SSF50939">
    <property type="entry name" value="Sialidases"/>
    <property type="match status" value="1"/>
</dbReference>
<proteinExistence type="predicted"/>
<sequence length="384" mass="42144">MTAFFVLLLSFIGLGLAIPDPFVYQHRPFDNVTIFNPPRNWTSHRTSYARTVLLEHNGDKDDTLLASWSLSPPGRVYAPIYQSKDGGYSWKELSKVYFSAAADVGSIILQVFLYELPQKFGGYPAGTVLLTANAIPADFSSTNIQLYASTDKGRSFEFVSDVAVGGGPNTTNGATPVWEPMILMHEGELGVFYSDSRDPKHGQKLAHQTTFDLKNWGEVVNDAAETNYTLRPGMTTIAKMGNGKYIFSYELAFAQEDPINAEYAVHYRIADSPFEFDTAEEILLEATDGTISSAGPQTIWTPAGGPNGTIITSDSEYSDFFINRAYGHPGAWIRVPSGKGVGYTRDLRIMPHTKGKVILVTNGGMYGRSETIVSCANWIVPDAK</sequence>
<name>S3DDN6_GLAL2</name>
<feature type="signal peptide" evidence="1">
    <location>
        <begin position="1"/>
        <end position="17"/>
    </location>
</feature>
<dbReference type="Proteomes" id="UP000016922">
    <property type="component" value="Unassembled WGS sequence"/>
</dbReference>
<dbReference type="STRING" id="1116229.S3DDN6"/>
<dbReference type="eggNOG" id="ENOG502SHNV">
    <property type="taxonomic scope" value="Eukaryota"/>
</dbReference>
<dbReference type="GeneID" id="19467659"/>
<reference evidence="2 3" key="1">
    <citation type="journal article" date="2013" name="BMC Genomics">
        <title>Genomics-driven discovery of the pneumocandin biosynthetic gene cluster in the fungus Glarea lozoyensis.</title>
        <authorList>
            <person name="Chen L."/>
            <person name="Yue Q."/>
            <person name="Zhang X."/>
            <person name="Xiang M."/>
            <person name="Wang C."/>
            <person name="Li S."/>
            <person name="Che Y."/>
            <person name="Ortiz-Lopez F.J."/>
            <person name="Bills G.F."/>
            <person name="Liu X."/>
            <person name="An Z."/>
        </authorList>
    </citation>
    <scope>NUCLEOTIDE SEQUENCE [LARGE SCALE GENOMIC DNA]</scope>
    <source>
        <strain evidence="3">ATCC 20868 / MF5171</strain>
    </source>
</reference>
<accession>S3DDN6</accession>
<dbReference type="KEGG" id="glz:GLAREA_08611"/>
<dbReference type="AlphaFoldDB" id="S3DDN6"/>
<dbReference type="HOGENOM" id="CLU_036301_0_1_1"/>
<evidence type="ECO:0000313" key="2">
    <source>
        <dbReference type="EMBL" id="EPE24758.1"/>
    </source>
</evidence>
<protein>
    <submittedName>
        <fullName evidence="2">Sialidase</fullName>
    </submittedName>
</protein>
<dbReference type="PANTHER" id="PTHR38792">
    <property type="entry name" value="BNR/ASP-BOX REPEAT DOMAIN PROTEIN (AFU_ORTHOLOGUE AFUA_7G06430)-RELATED"/>
    <property type="match status" value="1"/>
</dbReference>
<dbReference type="Gene3D" id="2.120.10.10">
    <property type="match status" value="1"/>
</dbReference>
<dbReference type="PANTHER" id="PTHR38792:SF3">
    <property type="entry name" value="BNR_ASP-BOX REPEAT DOMAIN PROTEIN (AFU_ORTHOLOGUE AFUA_7G06430)-RELATED"/>
    <property type="match status" value="1"/>
</dbReference>
<keyword evidence="1" id="KW-0732">Signal</keyword>
<dbReference type="InterPro" id="IPR036278">
    <property type="entry name" value="Sialidase_sf"/>
</dbReference>
<dbReference type="OrthoDB" id="2130735at2759"/>
<dbReference type="EMBL" id="KE145373">
    <property type="protein sequence ID" value="EPE24758.1"/>
    <property type="molecule type" value="Genomic_DNA"/>
</dbReference>